<keyword evidence="5" id="KW-0378">Hydrolase</keyword>
<dbReference type="InterPro" id="IPR012878">
    <property type="entry name" value="Beta-AFase-like_GH127_cat"/>
</dbReference>
<dbReference type="InterPro" id="IPR036439">
    <property type="entry name" value="Dockerin_dom_sf"/>
</dbReference>
<dbReference type="PANTHER" id="PTHR31151">
    <property type="entry name" value="PROLINE-TRNA LIGASE (DUF1680)"/>
    <property type="match status" value="1"/>
</dbReference>
<dbReference type="EMBL" id="DVMX01000123">
    <property type="protein sequence ID" value="HIU42156.1"/>
    <property type="molecule type" value="Genomic_DNA"/>
</dbReference>
<comment type="caution">
    <text evidence="5">The sequence shown here is derived from an EMBL/GenBank/DDBJ whole genome shotgun (WGS) entry which is preliminary data.</text>
</comment>
<dbReference type="Pfam" id="PF13385">
    <property type="entry name" value="Laminin_G_3"/>
    <property type="match status" value="2"/>
</dbReference>
<evidence type="ECO:0000313" key="6">
    <source>
        <dbReference type="Proteomes" id="UP000824082"/>
    </source>
</evidence>
<dbReference type="PANTHER" id="PTHR31151:SF0">
    <property type="entry name" value="PROLINE-TRNA LIGASE (DUF1680)"/>
    <property type="match status" value="1"/>
</dbReference>
<gene>
    <name evidence="5" type="ORF">IAD19_06335</name>
</gene>
<dbReference type="Pfam" id="PF20578">
    <property type="entry name" value="aBig_2"/>
    <property type="match status" value="1"/>
</dbReference>
<dbReference type="InterPro" id="IPR006558">
    <property type="entry name" value="LamG-like"/>
</dbReference>
<dbReference type="GO" id="GO:0000272">
    <property type="term" value="P:polysaccharide catabolic process"/>
    <property type="evidence" value="ECO:0007669"/>
    <property type="project" value="InterPro"/>
</dbReference>
<protein>
    <submittedName>
        <fullName evidence="5">Glycoside hydrolase family 127 protein</fullName>
    </submittedName>
</protein>
<dbReference type="SMART" id="SM00560">
    <property type="entry name" value="LamGL"/>
    <property type="match status" value="1"/>
</dbReference>
<dbReference type="InterPro" id="IPR025883">
    <property type="entry name" value="Cadherin-like_domain"/>
</dbReference>
<dbReference type="InterPro" id="IPR013320">
    <property type="entry name" value="ConA-like_dom_sf"/>
</dbReference>
<organism evidence="5 6">
    <name type="scientific">Candidatus Egerieicola faecale</name>
    <dbReference type="NCBI Taxonomy" id="2840774"/>
    <lineage>
        <taxon>Bacteria</taxon>
        <taxon>Bacillati</taxon>
        <taxon>Bacillota</taxon>
        <taxon>Clostridia</taxon>
        <taxon>Eubacteriales</taxon>
        <taxon>Oscillospiraceae</taxon>
        <taxon>Oscillospiraceae incertae sedis</taxon>
        <taxon>Candidatus Egerieicola</taxon>
    </lineage>
</organism>
<dbReference type="Gene3D" id="1.10.1330.10">
    <property type="entry name" value="Dockerin domain"/>
    <property type="match status" value="1"/>
</dbReference>
<dbReference type="InterPro" id="IPR049046">
    <property type="entry name" value="Beta-AFase-like_GH127_middle"/>
</dbReference>
<sequence length="1673" mass="180740">MKWKRLLAGVLSAAMMATGAQLPVGVFAAPISGSEADTQLSLSFEGNLTDASQNNISVTSNKSVTYVEGIQGGQALDLDGSTYLDLGTSGALQPENLTVSCWIKPDAAMSGENILAWFKDDGNWASEGWYISLNTDGYVSVRVSTGTGVQESTAAGTAAEFFPVGEWTHLVVTFDGATNTCSVYRNGVAQTVTTNGASSGINETTAHKYIGFNSPVYGAGYANFALDEFNVLSKCATSQEVVAMYAQQGGSVDYETLAQADLDAISFANTSGITNNLNLPTQGSNGSTITWESSAPDVISTTGVVTRPAVGSPDATVTLTATAVNGTASLTKEFTFTVAALTDFSQLTDFAVSDVQLTDEWLLEDLDLEIDYLLSLDADKMLVDYYNLAGVTTTSNGTAVSSIVPYEAGTHSGAVNWEDTNFRGNAAGHMLSGLAYAWANTVNDPDRQDVHQQIEEKLSYMIENMKLCQDAYGNGYLGAFEEANFTRLANGLTTGVDGQSILVPWWTMDAILSGLITTYEQLSTVDAGNETASTAREMAQWLGEWCYETMDDFTQAQRDRTLTIEYGGMNNALYNLYHISEGYENRDHFIAGAHYFDEKSLFDQLYQGIDCLSGRHANTTIPKIIGAMNRYMTLNGNTAYTDDFADNAAAGDMSYYLTVAENFWDIVVNHHTYITGGNSWQEHFHDADVLDSYRDGYTNETCNVYNMLKLTRMLFEITGNQKYADFYDNTYTNSILSAQNHTTGMSTYWQAMGTGYFKVYCEPTEDFWCCTCTSMESFTKLNDSIYYHNDNSLYAVLLYGSDVTWTDKNLVLNQTDSASVDPEEIYTATFTVNKLDDAQAFGDFDLRIRVPDWSAGDPVVKVNGEETSDYGTSGGFIILNRDWAEGDTVTVEYPMTLVGYDLPDASDTMGLKYGPWVLSADLGEVGVDTYSLPYWGYAVHYATSTGTERQIISMTTDGQTPEEFIADVANHYTVTMDEDGMVHVTLTETDAATLDFTPHYAKDDSLRYGIYFTIGEMDSPAMQQTIRENKEANAASTHLVDSIVANDDQRETNHNMQTSGSSVGNFGGMGYRQADGEGGYFSYDLAVNSEASNRLMVQFHSQDAGNTFAIYMDDTLLETVTLDAEASGFFTKYFDIPLELTQGKEQVTLKFASVDGSTAGPIYGTCGIVEEYDSDASFASITAGDTDVLALMDENNIASLTLPEAAETLSVKFTPSNVNAVVTVNDIVIDDTQVRNLELTEGTNLYEVPLTSEDGNNTVAYTLVIYNGTASGEVDTALLDQTIETAQNTSTVGADSSALEAFQTALENALAVQENPADQAAVNAAAAALRDAMLNLEATASGVVGSYSFEGNLTDEVTGETGTTTGSLAGTTGGSESYVDGVVGQAVELSGASGYKLPTIMDSDTYTVSFWMKADKTTNYTPAVFLSQNADNWVSITPKGWLTYDGPMVWSCTNSSTYADLVPSDGASHLTVGEWTHVALVAENGVGTIYVNGQAIANGPVQQVLSEGAEVYLGVNFWDAAFDGAIDELYISQQVEDYSTIAAQYWTGVLQMAADEAAAYDESLYTEASYQTLTEALDTVNGLLTAQDVTVSQYRSAWTALEEAISGLVYENVPGDLNDDNVVDVLDVMTLAQIVTGKIDPPEGITIDFNTDEQVNVLDVMILAQVANGSLTL</sequence>
<feature type="domain" description="Dockerin" evidence="4">
    <location>
        <begin position="1610"/>
        <end position="1673"/>
    </location>
</feature>
<dbReference type="Pfam" id="PF07944">
    <property type="entry name" value="Beta-AFase-like_GH127_cat"/>
    <property type="match status" value="1"/>
</dbReference>
<dbReference type="PROSITE" id="PS51766">
    <property type="entry name" value="DOCKERIN"/>
    <property type="match status" value="1"/>
</dbReference>
<dbReference type="InterPro" id="IPR046780">
    <property type="entry name" value="aBig_2"/>
</dbReference>
<keyword evidence="1 3" id="KW-0732">Signal</keyword>
<dbReference type="InterPro" id="IPR016134">
    <property type="entry name" value="Dockerin_dom"/>
</dbReference>
<reference evidence="5" key="2">
    <citation type="journal article" date="2021" name="PeerJ">
        <title>Extensive microbial diversity within the chicken gut microbiome revealed by metagenomics and culture.</title>
        <authorList>
            <person name="Gilroy R."/>
            <person name="Ravi A."/>
            <person name="Getino M."/>
            <person name="Pursley I."/>
            <person name="Horton D.L."/>
            <person name="Alikhan N.F."/>
            <person name="Baker D."/>
            <person name="Gharbi K."/>
            <person name="Hall N."/>
            <person name="Watson M."/>
            <person name="Adriaenssens E.M."/>
            <person name="Foster-Nyarko E."/>
            <person name="Jarju S."/>
            <person name="Secka A."/>
            <person name="Antonio M."/>
            <person name="Oren A."/>
            <person name="Chaudhuri R.R."/>
            <person name="La Ragione R."/>
            <person name="Hildebrand F."/>
            <person name="Pallen M.J."/>
        </authorList>
    </citation>
    <scope>NUCLEOTIDE SEQUENCE</scope>
    <source>
        <strain evidence="5">4509</strain>
    </source>
</reference>
<evidence type="ECO:0000256" key="3">
    <source>
        <dbReference type="SAM" id="SignalP"/>
    </source>
</evidence>
<evidence type="ECO:0000256" key="2">
    <source>
        <dbReference type="ARBA" id="ARBA00023157"/>
    </source>
</evidence>
<dbReference type="InterPro" id="IPR018247">
    <property type="entry name" value="EF_Hand_1_Ca_BS"/>
</dbReference>
<dbReference type="InterPro" id="IPR002105">
    <property type="entry name" value="Dockerin_1_rpt"/>
</dbReference>
<dbReference type="Pfam" id="PF12733">
    <property type="entry name" value="Cadherin-like"/>
    <property type="match status" value="1"/>
</dbReference>
<dbReference type="SUPFAM" id="SSF63446">
    <property type="entry name" value="Type I dockerin domain"/>
    <property type="match status" value="1"/>
</dbReference>
<proteinExistence type="predicted"/>
<evidence type="ECO:0000259" key="4">
    <source>
        <dbReference type="PROSITE" id="PS51766"/>
    </source>
</evidence>
<dbReference type="Pfam" id="PF00404">
    <property type="entry name" value="Dockerin_1"/>
    <property type="match status" value="1"/>
</dbReference>
<keyword evidence="2" id="KW-1015">Disulfide bond</keyword>
<dbReference type="Gene3D" id="2.60.120.200">
    <property type="match status" value="2"/>
</dbReference>
<dbReference type="Proteomes" id="UP000824082">
    <property type="component" value="Unassembled WGS sequence"/>
</dbReference>
<feature type="signal peptide" evidence="3">
    <location>
        <begin position="1"/>
        <end position="28"/>
    </location>
</feature>
<accession>A0A9D1ISY6</accession>
<dbReference type="GO" id="GO:0004553">
    <property type="term" value="F:hydrolase activity, hydrolyzing O-glycosyl compounds"/>
    <property type="evidence" value="ECO:0007669"/>
    <property type="project" value="InterPro"/>
</dbReference>
<dbReference type="SUPFAM" id="SSF49899">
    <property type="entry name" value="Concanavalin A-like lectins/glucanases"/>
    <property type="match status" value="2"/>
</dbReference>
<evidence type="ECO:0000313" key="5">
    <source>
        <dbReference type="EMBL" id="HIU42156.1"/>
    </source>
</evidence>
<dbReference type="Pfam" id="PF20736">
    <property type="entry name" value="Glyco_hydro127M"/>
    <property type="match status" value="1"/>
</dbReference>
<reference evidence="5" key="1">
    <citation type="submission" date="2020-10" db="EMBL/GenBank/DDBJ databases">
        <authorList>
            <person name="Gilroy R."/>
        </authorList>
    </citation>
    <scope>NUCLEOTIDE SEQUENCE</scope>
    <source>
        <strain evidence="5">4509</strain>
    </source>
</reference>
<evidence type="ECO:0000256" key="1">
    <source>
        <dbReference type="ARBA" id="ARBA00022729"/>
    </source>
</evidence>
<dbReference type="Gene3D" id="1.20.1270.90">
    <property type="entry name" value="AF1782-like"/>
    <property type="match status" value="1"/>
</dbReference>
<feature type="chain" id="PRO_5039283475" evidence="3">
    <location>
        <begin position="29"/>
        <end position="1673"/>
    </location>
</feature>
<name>A0A9D1ISY6_9FIRM</name>
<dbReference type="PROSITE" id="PS00018">
    <property type="entry name" value="EF_HAND_1"/>
    <property type="match status" value="1"/>
</dbReference>
<dbReference type="Pfam" id="PF20620">
    <property type="entry name" value="DUF6805"/>
    <property type="match status" value="1"/>
</dbReference>
<dbReference type="InterPro" id="IPR046544">
    <property type="entry name" value="GH146_SB_dom"/>
</dbReference>